<sequence>MSQQVLSQQEIDALLVAMDSGEIDAEEEKEEINSPKVKPYDFRRPVRLSKEYLSTITMVFEDFSKLVSNLLSTQLRRPVETKIAAIEQVSFDEFVHSVPSFTLMGVFQSKPLNGLQILEINPQFSLQMIELLCGYTDVSTEELLAEKANFTDIEMAILEDVMKSLLRTFETAWKEIKEIEVTLQDTETKPQLLQTMSPNEPVILVTFSVTMEDQRTYINLCIPYIFFEDILDKLSFKNWFHSGKEFDASERGQLAAGLDKVPVDIEVLLGESQMSVSDFLGMEEGDIIQLDYKTSRPLTMYVENKPYFKVKPGQLENKLAVEILKFTGGESDDE</sequence>
<dbReference type="PIRSF" id="PIRSF002888">
    <property type="entry name" value="FliM"/>
    <property type="match status" value="1"/>
</dbReference>
<keyword evidence="6" id="KW-0145">Chemotaxis</keyword>
<evidence type="ECO:0000256" key="6">
    <source>
        <dbReference type="ARBA" id="ARBA00022500"/>
    </source>
</evidence>
<evidence type="ECO:0000256" key="9">
    <source>
        <dbReference type="ARBA" id="ARBA00023143"/>
    </source>
</evidence>
<dbReference type="Gene3D" id="2.30.330.10">
    <property type="entry name" value="SpoA-like"/>
    <property type="match status" value="1"/>
</dbReference>
<dbReference type="SUPFAM" id="SSF103039">
    <property type="entry name" value="CheC-like"/>
    <property type="match status" value="1"/>
</dbReference>
<comment type="similarity">
    <text evidence="3">Belongs to the FliM family.</text>
</comment>
<keyword evidence="9" id="KW-0975">Bacterial flagellum</keyword>
<dbReference type="AlphaFoldDB" id="A0A1H7RDS3"/>
<evidence type="ECO:0000256" key="10">
    <source>
        <dbReference type="NCBIfam" id="TIGR01397"/>
    </source>
</evidence>
<dbReference type="CDD" id="cd17908">
    <property type="entry name" value="FliM"/>
    <property type="match status" value="1"/>
</dbReference>
<protein>
    <recommendedName>
        <fullName evidence="4 10">Flagellar motor switch protein FliM</fullName>
    </recommendedName>
</protein>
<dbReference type="SUPFAM" id="SSF101801">
    <property type="entry name" value="Surface presentation of antigens (SPOA)"/>
    <property type="match status" value="1"/>
</dbReference>
<dbReference type="PANTHER" id="PTHR30034">
    <property type="entry name" value="FLAGELLAR MOTOR SWITCH PROTEIN FLIM"/>
    <property type="match status" value="1"/>
</dbReference>
<reference evidence="12 15" key="2">
    <citation type="submission" date="2019-07" db="EMBL/GenBank/DDBJ databases">
        <title>Whole genome shotgun sequence of Alkalibacterium putridalgicola NBRC 103243.</title>
        <authorList>
            <person name="Hosoyama A."/>
            <person name="Uohara A."/>
            <person name="Ohji S."/>
            <person name="Ichikawa N."/>
        </authorList>
    </citation>
    <scope>NUCLEOTIDE SEQUENCE [LARGE SCALE GENOMIC DNA]</scope>
    <source>
        <strain evidence="12 15">NBRC 103243</strain>
    </source>
</reference>
<feature type="domain" description="Flagellar motor switch protein FliN-like C-terminal" evidence="11">
    <location>
        <begin position="258"/>
        <end position="325"/>
    </location>
</feature>
<evidence type="ECO:0000313" key="14">
    <source>
        <dbReference type="Proteomes" id="UP000198548"/>
    </source>
</evidence>
<proteinExistence type="inferred from homology"/>
<dbReference type="Pfam" id="PF02154">
    <property type="entry name" value="FliM"/>
    <property type="match status" value="1"/>
</dbReference>
<evidence type="ECO:0000256" key="7">
    <source>
        <dbReference type="ARBA" id="ARBA00022779"/>
    </source>
</evidence>
<dbReference type="InterPro" id="IPR001543">
    <property type="entry name" value="FliN-like_C"/>
</dbReference>
<dbReference type="NCBIfam" id="TIGR01397">
    <property type="entry name" value="fliM_switch"/>
    <property type="match status" value="1"/>
</dbReference>
<evidence type="ECO:0000256" key="5">
    <source>
        <dbReference type="ARBA" id="ARBA00022475"/>
    </source>
</evidence>
<dbReference type="Gene3D" id="3.40.1550.10">
    <property type="entry name" value="CheC-like"/>
    <property type="match status" value="1"/>
</dbReference>
<keyword evidence="8" id="KW-0472">Membrane</keyword>
<dbReference type="InterPro" id="IPR036429">
    <property type="entry name" value="SpoA-like_sf"/>
</dbReference>
<keyword evidence="5" id="KW-1003">Cell membrane</keyword>
<keyword evidence="13" id="KW-0282">Flagellum</keyword>
<evidence type="ECO:0000313" key="12">
    <source>
        <dbReference type="EMBL" id="GEK88804.1"/>
    </source>
</evidence>
<dbReference type="Pfam" id="PF01052">
    <property type="entry name" value="FliMN_C"/>
    <property type="match status" value="1"/>
</dbReference>
<dbReference type="Proteomes" id="UP000321425">
    <property type="component" value="Unassembled WGS sequence"/>
</dbReference>
<evidence type="ECO:0000256" key="2">
    <source>
        <dbReference type="ARBA" id="ARBA00004202"/>
    </source>
</evidence>
<dbReference type="GO" id="GO:0003774">
    <property type="term" value="F:cytoskeletal motor activity"/>
    <property type="evidence" value="ECO:0007669"/>
    <property type="project" value="InterPro"/>
</dbReference>
<dbReference type="RefSeq" id="WP_281282299.1">
    <property type="nucleotide sequence ID" value="NZ_BJUX01000007.1"/>
</dbReference>
<keyword evidence="7" id="KW-0283">Flagellar rotation</keyword>
<dbReference type="EMBL" id="FOBL01000004">
    <property type="protein sequence ID" value="SEL58219.1"/>
    <property type="molecule type" value="Genomic_DNA"/>
</dbReference>
<dbReference type="GO" id="GO:0005886">
    <property type="term" value="C:plasma membrane"/>
    <property type="evidence" value="ECO:0007669"/>
    <property type="project" value="UniProtKB-SubCell"/>
</dbReference>
<dbReference type="STRING" id="426703.SAMN04488100_10458"/>
<evidence type="ECO:0000256" key="8">
    <source>
        <dbReference type="ARBA" id="ARBA00023136"/>
    </source>
</evidence>
<evidence type="ECO:0000259" key="11">
    <source>
        <dbReference type="Pfam" id="PF01052"/>
    </source>
</evidence>
<dbReference type="GO" id="GO:0050918">
    <property type="term" value="P:positive chemotaxis"/>
    <property type="evidence" value="ECO:0007669"/>
    <property type="project" value="TreeGrafter"/>
</dbReference>
<dbReference type="PRINTS" id="PR00955">
    <property type="entry name" value="FLGMOTORFLIM"/>
</dbReference>
<keyword evidence="13" id="KW-0966">Cell projection</keyword>
<comment type="subcellular location">
    <subcellularLocation>
        <location evidence="1">Bacterial flagellum basal body</location>
    </subcellularLocation>
    <subcellularLocation>
        <location evidence="2">Cell membrane</location>
        <topology evidence="2">Peripheral membrane protein</topology>
    </subcellularLocation>
</comment>
<dbReference type="GO" id="GO:0009425">
    <property type="term" value="C:bacterial-type flagellum basal body"/>
    <property type="evidence" value="ECO:0007669"/>
    <property type="project" value="UniProtKB-SubCell"/>
</dbReference>
<gene>
    <name evidence="12" type="primary">fliM</name>
    <name evidence="12" type="ORF">APU01nite_08430</name>
    <name evidence="13" type="ORF">SAMN04488100_10458</name>
</gene>
<evidence type="ECO:0000256" key="4">
    <source>
        <dbReference type="ARBA" id="ARBA00021898"/>
    </source>
</evidence>
<dbReference type="EMBL" id="BJUX01000007">
    <property type="protein sequence ID" value="GEK88804.1"/>
    <property type="molecule type" value="Genomic_DNA"/>
</dbReference>
<keyword evidence="15" id="KW-1185">Reference proteome</keyword>
<evidence type="ECO:0000313" key="13">
    <source>
        <dbReference type="EMBL" id="SEL58219.1"/>
    </source>
</evidence>
<name>A0A1H7RDS3_9LACT</name>
<accession>A0A1H7RDS3</accession>
<dbReference type="GO" id="GO:0071978">
    <property type="term" value="P:bacterial-type flagellum-dependent swarming motility"/>
    <property type="evidence" value="ECO:0007669"/>
    <property type="project" value="TreeGrafter"/>
</dbReference>
<reference evidence="13 14" key="1">
    <citation type="submission" date="2016-10" db="EMBL/GenBank/DDBJ databases">
        <authorList>
            <person name="de Groot N.N."/>
        </authorList>
    </citation>
    <scope>NUCLEOTIDE SEQUENCE [LARGE SCALE GENOMIC DNA]</scope>
    <source>
        <strain evidence="13 14">DSM 19182</strain>
    </source>
</reference>
<evidence type="ECO:0000256" key="3">
    <source>
        <dbReference type="ARBA" id="ARBA00011049"/>
    </source>
</evidence>
<dbReference type="PANTHER" id="PTHR30034:SF6">
    <property type="entry name" value="YOP PROTEINS TRANSLOCATION PROTEIN Q"/>
    <property type="match status" value="1"/>
</dbReference>
<dbReference type="Proteomes" id="UP000198548">
    <property type="component" value="Unassembled WGS sequence"/>
</dbReference>
<organism evidence="13 14">
    <name type="scientific">Alkalibacterium putridalgicola</name>
    <dbReference type="NCBI Taxonomy" id="426703"/>
    <lineage>
        <taxon>Bacteria</taxon>
        <taxon>Bacillati</taxon>
        <taxon>Bacillota</taxon>
        <taxon>Bacilli</taxon>
        <taxon>Lactobacillales</taxon>
        <taxon>Carnobacteriaceae</taxon>
        <taxon>Alkalibacterium</taxon>
    </lineage>
</organism>
<keyword evidence="13" id="KW-0969">Cilium</keyword>
<dbReference type="InterPro" id="IPR028976">
    <property type="entry name" value="CheC-like_sf"/>
</dbReference>
<evidence type="ECO:0000256" key="1">
    <source>
        <dbReference type="ARBA" id="ARBA00004117"/>
    </source>
</evidence>
<evidence type="ECO:0000313" key="15">
    <source>
        <dbReference type="Proteomes" id="UP000321425"/>
    </source>
</evidence>
<dbReference type="InterPro" id="IPR001689">
    <property type="entry name" value="Flag_FliM"/>
</dbReference>